<evidence type="ECO:0000313" key="2">
    <source>
        <dbReference type="Proteomes" id="UP001172386"/>
    </source>
</evidence>
<dbReference type="Proteomes" id="UP001172386">
    <property type="component" value="Unassembled WGS sequence"/>
</dbReference>
<sequence>MSATGGPVKNSQDERPTSSTKLPASSSKHPIQQLVRNAEAQYQSLRAAQSPTLHAAVTEYQRRYKMPPPPHFDRWYEYAVQHGTELIDEFDAIYDSLVLFWGINPDVIRQRTREALGYDNSLMGASIRGGDVRIIGSGQDDFQVPITKEMISKFSRWLPDMDLAFNVNDEARVLVPHEDVSRLMSLATTAIQSVKPVSNAFSRSNDLGNGEVYERVAETLFNRLDRQQTFAHSRMSCPPESPSRSLDPEPKDAKIGFEFEGITFVDNITTFSDICLTPSVRQLIGLFNHPNVYSVSHDLVPVFTPSKLSTFHDILYPSPYYYAERTKYDEGSAVQWDQKTPKLYWRGATSGGYSEGGTWRKLFRQSILSKLASPGTTRVLIRENNESNVGPWIGKDIERSTVAGHYDTKFTEIKQCAPEDCTEMREHFGSHPHAPQEESWKNRYLLDMDGNALSGRFYALLKSLSLPLKVAYYREWHAARIIPWKHYVPLSSTTDEYAEVLRYFEEEDGGQRIARDLASQGREWVDKVARKEDMEVYMFRLLLE</sequence>
<protein>
    <submittedName>
        <fullName evidence="1">Uncharacterized protein</fullName>
    </submittedName>
</protein>
<gene>
    <name evidence="1" type="ORF">H2198_001101</name>
</gene>
<name>A0ACC3AHW0_9EURO</name>
<evidence type="ECO:0000313" key="1">
    <source>
        <dbReference type="EMBL" id="KAJ9662873.1"/>
    </source>
</evidence>
<proteinExistence type="predicted"/>
<keyword evidence="2" id="KW-1185">Reference proteome</keyword>
<comment type="caution">
    <text evidence="1">The sequence shown here is derived from an EMBL/GenBank/DDBJ whole genome shotgun (WGS) entry which is preliminary data.</text>
</comment>
<organism evidence="1 2">
    <name type="scientific">Neophaeococcomyces mojaviensis</name>
    <dbReference type="NCBI Taxonomy" id="3383035"/>
    <lineage>
        <taxon>Eukaryota</taxon>
        <taxon>Fungi</taxon>
        <taxon>Dikarya</taxon>
        <taxon>Ascomycota</taxon>
        <taxon>Pezizomycotina</taxon>
        <taxon>Eurotiomycetes</taxon>
        <taxon>Chaetothyriomycetidae</taxon>
        <taxon>Chaetothyriales</taxon>
        <taxon>Chaetothyriales incertae sedis</taxon>
        <taxon>Neophaeococcomyces</taxon>
    </lineage>
</organism>
<reference evidence="1" key="1">
    <citation type="submission" date="2022-10" db="EMBL/GenBank/DDBJ databases">
        <title>Culturing micro-colonial fungi from biological soil crusts in the Mojave desert and describing Neophaeococcomyces mojavensis, and introducing the new genera and species Taxawa tesnikishii.</title>
        <authorList>
            <person name="Kurbessoian T."/>
            <person name="Stajich J.E."/>
        </authorList>
    </citation>
    <scope>NUCLEOTIDE SEQUENCE</scope>
    <source>
        <strain evidence="1">JES_112</strain>
    </source>
</reference>
<dbReference type="EMBL" id="JAPDRQ010000012">
    <property type="protein sequence ID" value="KAJ9662873.1"/>
    <property type="molecule type" value="Genomic_DNA"/>
</dbReference>
<accession>A0ACC3AHW0</accession>